<dbReference type="Proteomes" id="UP000054408">
    <property type="component" value="Unassembled WGS sequence"/>
</dbReference>
<dbReference type="SUPFAM" id="SSF54506">
    <property type="entry name" value="Diaminopimelate epimerase-like"/>
    <property type="match status" value="1"/>
</dbReference>
<dbReference type="eggNOG" id="KOG3033">
    <property type="taxonomic scope" value="Eukaryota"/>
</dbReference>
<organism evidence="4 5">
    <name type="scientific">Thecamonas trahens ATCC 50062</name>
    <dbReference type="NCBI Taxonomy" id="461836"/>
    <lineage>
        <taxon>Eukaryota</taxon>
        <taxon>Apusozoa</taxon>
        <taxon>Apusomonadida</taxon>
        <taxon>Apusomonadidae</taxon>
        <taxon>Thecamonas</taxon>
    </lineage>
</organism>
<evidence type="ECO:0000256" key="3">
    <source>
        <dbReference type="PIRSR" id="PIRSR016184-1"/>
    </source>
</evidence>
<protein>
    <submittedName>
        <fullName evidence="4">Phenazine biosynthesis protein PhzF family protein</fullName>
    </submittedName>
</protein>
<dbReference type="STRING" id="461836.A0A0L0DHK2"/>
<sequence length="308" mass="32085">MNIAIVTVDAFTEHRFGGNPAGVVVTAAALSEEAQQALATEMNLAETAFVVVRGATDGELDAELRWFTPVAEVALCGHATLAAAHVLLHTAQADEALAGLGIDRAGLERVAFESRQSGTLTARRAGDGSARIVLDFPAEAAIGPVAEDVAAAAALALPEAVRGSIREVVYNRMDVMVVLDCAAFDSPAAFASMDVDLSAVAAVETQRGVVVTTSFWTPESDAETPHFVSRCFFPCLGVPEDPVTGSAHCFMGPYWAVKLNVGAGPRMAAIQMSKRVGHVGVRVTDAGRVELDGAAVAVGRYEVLEPIA</sequence>
<dbReference type="InterPro" id="IPR003719">
    <property type="entry name" value="Phenazine_PhzF-like"/>
</dbReference>
<dbReference type="EMBL" id="GL349468">
    <property type="protein sequence ID" value="KNC51576.1"/>
    <property type="molecule type" value="Genomic_DNA"/>
</dbReference>
<evidence type="ECO:0000256" key="2">
    <source>
        <dbReference type="ARBA" id="ARBA00023235"/>
    </source>
</evidence>
<comment type="similarity">
    <text evidence="1">Belongs to the PhzF family.</text>
</comment>
<dbReference type="PANTHER" id="PTHR13774:SF17">
    <property type="entry name" value="PHENAZINE BIOSYNTHESIS-LIKE DOMAIN-CONTAINING PROTEIN"/>
    <property type="match status" value="1"/>
</dbReference>
<evidence type="ECO:0000313" key="4">
    <source>
        <dbReference type="EMBL" id="KNC51576.1"/>
    </source>
</evidence>
<gene>
    <name evidence="4" type="ORF">AMSG_07478</name>
</gene>
<dbReference type="GO" id="GO:0016853">
    <property type="term" value="F:isomerase activity"/>
    <property type="evidence" value="ECO:0007669"/>
    <property type="project" value="UniProtKB-KW"/>
</dbReference>
<dbReference type="Gene3D" id="3.10.310.10">
    <property type="entry name" value="Diaminopimelate Epimerase, Chain A, domain 1"/>
    <property type="match status" value="2"/>
</dbReference>
<dbReference type="OMA" id="DWALRWF"/>
<dbReference type="GeneID" id="25566392"/>
<dbReference type="PIRSF" id="PIRSF016184">
    <property type="entry name" value="PhzC_PhzF"/>
    <property type="match status" value="1"/>
</dbReference>
<evidence type="ECO:0000313" key="5">
    <source>
        <dbReference type="Proteomes" id="UP000054408"/>
    </source>
</evidence>
<dbReference type="NCBIfam" id="TIGR00654">
    <property type="entry name" value="PhzF_family"/>
    <property type="match status" value="1"/>
</dbReference>
<reference evidence="4 5" key="1">
    <citation type="submission" date="2010-05" db="EMBL/GenBank/DDBJ databases">
        <title>The Genome Sequence of Thecamonas trahens ATCC 50062.</title>
        <authorList>
            <consortium name="The Broad Institute Genome Sequencing Platform"/>
            <person name="Russ C."/>
            <person name="Cuomo C."/>
            <person name="Shea T."/>
            <person name="Young S.K."/>
            <person name="Zeng Q."/>
            <person name="Koehrsen M."/>
            <person name="Haas B."/>
            <person name="Borodovsky M."/>
            <person name="Guigo R."/>
            <person name="Alvarado L."/>
            <person name="Berlin A."/>
            <person name="Bochicchio J."/>
            <person name="Borenstein D."/>
            <person name="Chapman S."/>
            <person name="Chen Z."/>
            <person name="Freedman E."/>
            <person name="Gellesch M."/>
            <person name="Goldberg J."/>
            <person name="Griggs A."/>
            <person name="Gujja S."/>
            <person name="Heilman E."/>
            <person name="Heiman D."/>
            <person name="Hepburn T."/>
            <person name="Howarth C."/>
            <person name="Jen D."/>
            <person name="Larson L."/>
            <person name="Mehta T."/>
            <person name="Park D."/>
            <person name="Pearson M."/>
            <person name="Roberts A."/>
            <person name="Saif S."/>
            <person name="Shenoy N."/>
            <person name="Sisk P."/>
            <person name="Stolte C."/>
            <person name="Sykes S."/>
            <person name="Thomson T."/>
            <person name="Walk T."/>
            <person name="White J."/>
            <person name="Yandava C."/>
            <person name="Burger G."/>
            <person name="Gray M.W."/>
            <person name="Holland P.W.H."/>
            <person name="King N."/>
            <person name="Lang F.B.F."/>
            <person name="Roger A.J."/>
            <person name="Ruiz-Trillo I."/>
            <person name="Lander E."/>
            <person name="Nusbaum C."/>
        </authorList>
    </citation>
    <scope>NUCLEOTIDE SEQUENCE [LARGE SCALE GENOMIC DNA]</scope>
    <source>
        <strain evidence="4 5">ATCC 50062</strain>
    </source>
</reference>
<name>A0A0L0DHK2_THETB</name>
<keyword evidence="2" id="KW-0413">Isomerase</keyword>
<dbReference type="OrthoDB" id="75169at2759"/>
<accession>A0A0L0DHK2</accession>
<dbReference type="GO" id="GO:0005737">
    <property type="term" value="C:cytoplasm"/>
    <property type="evidence" value="ECO:0007669"/>
    <property type="project" value="TreeGrafter"/>
</dbReference>
<feature type="active site" evidence="3">
    <location>
        <position position="46"/>
    </location>
</feature>
<keyword evidence="5" id="KW-1185">Reference proteome</keyword>
<dbReference type="RefSeq" id="XP_013755978.1">
    <property type="nucleotide sequence ID" value="XM_013900524.1"/>
</dbReference>
<dbReference type="Pfam" id="PF02567">
    <property type="entry name" value="PhzC-PhzF"/>
    <property type="match status" value="1"/>
</dbReference>
<dbReference type="AlphaFoldDB" id="A0A0L0DHK2"/>
<dbReference type="PANTHER" id="PTHR13774">
    <property type="entry name" value="PHENAZINE BIOSYNTHESIS PROTEIN"/>
    <property type="match status" value="1"/>
</dbReference>
<proteinExistence type="inferred from homology"/>
<evidence type="ECO:0000256" key="1">
    <source>
        <dbReference type="ARBA" id="ARBA00008270"/>
    </source>
</evidence>